<dbReference type="InterPro" id="IPR006464">
    <property type="entry name" value="AcTrfase_RimI/Ard1"/>
</dbReference>
<evidence type="ECO:0000256" key="6">
    <source>
        <dbReference type="RuleBase" id="RU363094"/>
    </source>
</evidence>
<evidence type="ECO:0000256" key="2">
    <source>
        <dbReference type="ARBA" id="ARBA00022490"/>
    </source>
</evidence>
<feature type="domain" description="N-acetyltransferase" evidence="7">
    <location>
        <begin position="1"/>
        <end position="140"/>
    </location>
</feature>
<comment type="caution">
    <text evidence="8">The sequence shown here is derived from an EMBL/GenBank/DDBJ whole genome shotgun (WGS) entry which is preliminary data.</text>
</comment>
<dbReference type="Pfam" id="PF00583">
    <property type="entry name" value="Acetyltransf_1"/>
    <property type="match status" value="1"/>
</dbReference>
<dbReference type="PANTHER" id="PTHR43420:SF51">
    <property type="entry name" value="PEPTIDYL-LYSINE N-ACETYLTRANSFERASE YIAC"/>
    <property type="match status" value="1"/>
</dbReference>
<proteinExistence type="inferred from homology"/>
<dbReference type="PROSITE" id="PS51186">
    <property type="entry name" value="GNAT"/>
    <property type="match status" value="1"/>
</dbReference>
<feature type="active site" description="Proton donor" evidence="5">
    <location>
        <position position="109"/>
    </location>
</feature>
<dbReference type="Gene3D" id="3.40.630.30">
    <property type="match status" value="1"/>
</dbReference>
<evidence type="ECO:0000313" key="8">
    <source>
        <dbReference type="EMBL" id="RCN58922.1"/>
    </source>
</evidence>
<dbReference type="AlphaFoldDB" id="A0A368HHT6"/>
<accession>A0A368HHT6</accession>
<comment type="subcellular location">
    <subcellularLocation>
        <location evidence="5 6">Cytoplasm</location>
    </subcellularLocation>
</comment>
<organism evidence="8 9">
    <name type="scientific">Acidiferrobacter thiooxydans</name>
    <dbReference type="NCBI Taxonomy" id="163359"/>
    <lineage>
        <taxon>Bacteria</taxon>
        <taxon>Pseudomonadati</taxon>
        <taxon>Pseudomonadota</taxon>
        <taxon>Gammaproteobacteria</taxon>
        <taxon>Acidiferrobacterales</taxon>
        <taxon>Acidiferrobacteraceae</taxon>
        <taxon>Acidiferrobacter</taxon>
    </lineage>
</organism>
<evidence type="ECO:0000256" key="4">
    <source>
        <dbReference type="ARBA" id="ARBA00023315"/>
    </source>
</evidence>
<dbReference type="OrthoDB" id="9796919at2"/>
<keyword evidence="9" id="KW-1185">Reference proteome</keyword>
<dbReference type="NCBIfam" id="TIGR01575">
    <property type="entry name" value="rimI"/>
    <property type="match status" value="1"/>
</dbReference>
<comment type="similarity">
    <text evidence="1 5 6">Belongs to the acetyltransferase family. RimI subfamily.</text>
</comment>
<dbReference type="GO" id="GO:0005737">
    <property type="term" value="C:cytoplasm"/>
    <property type="evidence" value="ECO:0007669"/>
    <property type="project" value="UniProtKB-SubCell"/>
</dbReference>
<evidence type="ECO:0000256" key="1">
    <source>
        <dbReference type="ARBA" id="ARBA00005395"/>
    </source>
</evidence>
<evidence type="ECO:0000256" key="3">
    <source>
        <dbReference type="ARBA" id="ARBA00022679"/>
    </source>
</evidence>
<feature type="binding site" evidence="5">
    <location>
        <position position="102"/>
    </location>
    <ligand>
        <name>acetyl-CoA</name>
        <dbReference type="ChEBI" id="CHEBI:57288"/>
    </ligand>
</feature>
<evidence type="ECO:0000259" key="7">
    <source>
        <dbReference type="PROSITE" id="PS51186"/>
    </source>
</evidence>
<comment type="function">
    <text evidence="5 6">Acetylates the N-terminal alanine of ribosomal protein bS18.</text>
</comment>
<keyword evidence="3 5" id="KW-0808">Transferase</keyword>
<dbReference type="SUPFAM" id="SSF55729">
    <property type="entry name" value="Acyl-CoA N-acyltransferases (Nat)"/>
    <property type="match status" value="1"/>
</dbReference>
<dbReference type="Proteomes" id="UP000253250">
    <property type="component" value="Unassembled WGS sequence"/>
</dbReference>
<evidence type="ECO:0000313" key="9">
    <source>
        <dbReference type="Proteomes" id="UP000253250"/>
    </source>
</evidence>
<dbReference type="InterPro" id="IPR050680">
    <property type="entry name" value="YpeA/RimI_acetyltransf"/>
</dbReference>
<dbReference type="EC" id="2.3.1.266" evidence="5 6"/>
<reference evidence="8 9" key="1">
    <citation type="submission" date="2018-02" db="EMBL/GenBank/DDBJ databases">
        <title>Insights into the biology of acidophilic members of the Acidiferrobacteraceae family derived from comparative genomic analyses.</title>
        <authorList>
            <person name="Issotta F."/>
            <person name="Thyssen C."/>
            <person name="Mena C."/>
            <person name="Moya A."/>
            <person name="Bellenberg S."/>
            <person name="Sproer C."/>
            <person name="Covarrubias P.C."/>
            <person name="Sand W."/>
            <person name="Quatrini R."/>
            <person name="Vera M."/>
        </authorList>
    </citation>
    <scope>NUCLEOTIDE SEQUENCE [LARGE SCALE GENOMIC DNA]</scope>
    <source>
        <strain evidence="9">m-1</strain>
    </source>
</reference>
<comment type="caution">
    <text evidence="5">Lacks conserved residue(s) required for the propagation of feature annotation.</text>
</comment>
<gene>
    <name evidence="5 8" type="primary">rimI</name>
    <name evidence="8" type="ORF">C4900_03960</name>
</gene>
<dbReference type="EMBL" id="PSYR01000001">
    <property type="protein sequence ID" value="RCN58922.1"/>
    <property type="molecule type" value="Genomic_DNA"/>
</dbReference>
<dbReference type="PANTHER" id="PTHR43420">
    <property type="entry name" value="ACETYLTRANSFERASE"/>
    <property type="match status" value="1"/>
</dbReference>
<dbReference type="InterPro" id="IPR000182">
    <property type="entry name" value="GNAT_dom"/>
</dbReference>
<comment type="catalytic activity">
    <reaction evidence="5 6">
        <text>N-terminal L-alanyl-[ribosomal protein bS18] + acetyl-CoA = N-terminal N(alpha)-acetyl-L-alanyl-[ribosomal protein bS18] + CoA + H(+)</text>
        <dbReference type="Rhea" id="RHEA:43756"/>
        <dbReference type="Rhea" id="RHEA-COMP:10676"/>
        <dbReference type="Rhea" id="RHEA-COMP:10677"/>
        <dbReference type="ChEBI" id="CHEBI:15378"/>
        <dbReference type="ChEBI" id="CHEBI:57287"/>
        <dbReference type="ChEBI" id="CHEBI:57288"/>
        <dbReference type="ChEBI" id="CHEBI:64718"/>
        <dbReference type="ChEBI" id="CHEBI:83683"/>
        <dbReference type="EC" id="2.3.1.266"/>
    </reaction>
</comment>
<dbReference type="HAMAP" id="MF_02210">
    <property type="entry name" value="RimI"/>
    <property type="match status" value="1"/>
</dbReference>
<evidence type="ECO:0000256" key="5">
    <source>
        <dbReference type="HAMAP-Rule" id="MF_02210"/>
    </source>
</evidence>
<keyword evidence="4 5" id="KW-0012">Acyltransferase</keyword>
<name>A0A368HHT6_9GAMM</name>
<dbReference type="CDD" id="cd04301">
    <property type="entry name" value="NAT_SF"/>
    <property type="match status" value="1"/>
</dbReference>
<dbReference type="InterPro" id="IPR043690">
    <property type="entry name" value="RimI"/>
</dbReference>
<dbReference type="InterPro" id="IPR016181">
    <property type="entry name" value="Acyl_CoA_acyltransferase"/>
</dbReference>
<sequence>MAREDLPFVMQVERQAYEFPWTEGIFRDCLRVGYCCRVLEDEGRLVGHGIMAVAAGECHLLNICVHPRYQRRGLGRRMLSHLLDVARHGQAKIALLEVRRSNKAAYALYYGLGFNEIGLRKNYYPTRHGREDALVLACDL</sequence>
<feature type="active site" description="Proton acceptor" evidence="5">
    <location>
        <position position="97"/>
    </location>
</feature>
<dbReference type="GO" id="GO:0008999">
    <property type="term" value="F:protein-N-terminal-alanine acetyltransferase activity"/>
    <property type="evidence" value="ECO:0007669"/>
    <property type="project" value="UniProtKB-UniRule"/>
</dbReference>
<keyword evidence="2 5" id="KW-0963">Cytoplasm</keyword>
<feature type="binding site" evidence="5">
    <location>
        <begin position="71"/>
        <end position="76"/>
    </location>
    <ligand>
        <name>acetyl-CoA</name>
        <dbReference type="ChEBI" id="CHEBI:57288"/>
    </ligand>
</feature>
<protein>
    <recommendedName>
        <fullName evidence="5 6">[Ribosomal protein bS18]-alanine N-acetyltransferase</fullName>
        <ecNumber evidence="5 6">2.3.1.266</ecNumber>
    </recommendedName>
</protein>